<dbReference type="Gene3D" id="2.30.110.10">
    <property type="entry name" value="Electron Transport, Fmn-binding Protein, Chain A"/>
    <property type="match status" value="1"/>
</dbReference>
<evidence type="ECO:0008006" key="7">
    <source>
        <dbReference type="Google" id="ProtNLM"/>
    </source>
</evidence>
<dbReference type="Pfam" id="PF01613">
    <property type="entry name" value="Flavin_Reduct"/>
    <property type="match status" value="1"/>
</dbReference>
<dbReference type="InterPro" id="IPR012349">
    <property type="entry name" value="Split_barrel_FMN-bd"/>
</dbReference>
<feature type="domain" description="DUF4468" evidence="4">
    <location>
        <begin position="58"/>
        <end position="150"/>
    </location>
</feature>
<comment type="caution">
    <text evidence="5">The sequence shown here is derived from an EMBL/GenBank/DDBJ whole genome shotgun (WGS) entry which is preliminary data.</text>
</comment>
<proteinExistence type="inferred from homology"/>
<dbReference type="OrthoDB" id="1067229at2"/>
<dbReference type="InterPro" id="IPR002563">
    <property type="entry name" value="Flavin_Rdtase-like_dom"/>
</dbReference>
<feature type="signal peptide" evidence="2">
    <location>
        <begin position="1"/>
        <end position="26"/>
    </location>
</feature>
<dbReference type="AlphaFoldDB" id="G5H732"/>
<dbReference type="CDD" id="cd12190">
    <property type="entry name" value="Bacova_04320_like"/>
    <property type="match status" value="1"/>
</dbReference>
<evidence type="ECO:0000256" key="2">
    <source>
        <dbReference type="SAM" id="SignalP"/>
    </source>
</evidence>
<dbReference type="SUPFAM" id="SSF50475">
    <property type="entry name" value="FMN-binding split barrel"/>
    <property type="match status" value="1"/>
</dbReference>
<organism evidence="5 6">
    <name type="scientific">Alistipes indistinctus YIT 12060</name>
    <dbReference type="NCBI Taxonomy" id="742725"/>
    <lineage>
        <taxon>Bacteria</taxon>
        <taxon>Pseudomonadati</taxon>
        <taxon>Bacteroidota</taxon>
        <taxon>Bacteroidia</taxon>
        <taxon>Bacteroidales</taxon>
        <taxon>Rikenellaceae</taxon>
        <taxon>Alistipes</taxon>
    </lineage>
</organism>
<gene>
    <name evidence="5" type="ORF">HMPREF9450_00875</name>
</gene>
<dbReference type="eggNOG" id="COG1853">
    <property type="taxonomic scope" value="Bacteria"/>
</dbReference>
<dbReference type="STRING" id="742725.HMPREF9450_00875"/>
<accession>G5H732</accession>
<dbReference type="PANTHER" id="PTHR43567">
    <property type="entry name" value="FLAVOREDOXIN-RELATED-RELATED"/>
    <property type="match status" value="1"/>
</dbReference>
<protein>
    <recommendedName>
        <fullName evidence="7">DUF4468 domain-containing protein</fullName>
    </recommendedName>
</protein>
<name>G5H732_9BACT</name>
<keyword evidence="2" id="KW-0732">Signal</keyword>
<evidence type="ECO:0000259" key="4">
    <source>
        <dbReference type="Pfam" id="PF14730"/>
    </source>
</evidence>
<evidence type="ECO:0000313" key="6">
    <source>
        <dbReference type="Proteomes" id="UP000006008"/>
    </source>
</evidence>
<dbReference type="GO" id="GO:0010181">
    <property type="term" value="F:FMN binding"/>
    <property type="evidence" value="ECO:0007669"/>
    <property type="project" value="InterPro"/>
</dbReference>
<keyword evidence="6" id="KW-1185">Reference proteome</keyword>
<evidence type="ECO:0000313" key="5">
    <source>
        <dbReference type="EMBL" id="EHB92671.1"/>
    </source>
</evidence>
<dbReference type="Proteomes" id="UP000006008">
    <property type="component" value="Unassembled WGS sequence"/>
</dbReference>
<dbReference type="HOGENOM" id="CLU_046385_0_0_10"/>
<dbReference type="Pfam" id="PF14730">
    <property type="entry name" value="DUF4468"/>
    <property type="match status" value="1"/>
</dbReference>
<dbReference type="InterPro" id="IPR052174">
    <property type="entry name" value="Flavoredoxin"/>
</dbReference>
<dbReference type="InterPro" id="IPR027823">
    <property type="entry name" value="DUF4468"/>
</dbReference>
<comment type="similarity">
    <text evidence="1">Belongs to the flavoredoxin family.</text>
</comment>
<dbReference type="PANTHER" id="PTHR43567:SF5">
    <property type="entry name" value="HYPOTHETICAL CYTOSOLIC PROTEIN"/>
    <property type="match status" value="1"/>
</dbReference>
<dbReference type="EMBL" id="ADLD01000009">
    <property type="protein sequence ID" value="EHB92671.1"/>
    <property type="molecule type" value="Genomic_DNA"/>
</dbReference>
<feature type="chain" id="PRO_5003477886" description="DUF4468 domain-containing protein" evidence="2">
    <location>
        <begin position="27"/>
        <end position="469"/>
    </location>
</feature>
<sequence length="469" mass="51670">MLMKRVLRWVCCAALCVLALSEAGWANDKKEGQTFTQKQPENYYLAGAVPEVNGKVVFRRELELPGWSQDQIFDKVKEWLVRSEQQDQDIILNRNIVREDKAKGEIYVQNQEYLVFVDRGLSLDRADFSFLQRYICSPGKCVLEVSRLKYVYDNETHMAEGWISDDYALDKNKTKVYPGVRRQRIKTVDRVDELFAGLTGSFMVLQLAQTPVQAGMTGAPSVMFPASQTAPVQSGQVPAAPAATVPAPAPVEGAVATAPAVVPPAVPEEKGHWVAETPLPLPETQTEPAGLADTQTGEGTALPGYKRIAPQQIPGNIIKMLNDNWMLVTAGNDAKFNMMTASWGGLGVLFGKPVAFCFVSPLRYTWQLLDKGDTYTLSFYTEAYRDALQICGTTSGSDTDKVRATGLTPVTTPSGAKAFGEAWMVVECRKLMQQSLSPGAIVDSAERANWNTKPLNTMFIGEIINVWIK</sequence>
<evidence type="ECO:0000256" key="1">
    <source>
        <dbReference type="ARBA" id="ARBA00038054"/>
    </source>
</evidence>
<feature type="domain" description="Flavin reductase like" evidence="3">
    <location>
        <begin position="326"/>
        <end position="468"/>
    </location>
</feature>
<evidence type="ECO:0000259" key="3">
    <source>
        <dbReference type="Pfam" id="PF01613"/>
    </source>
</evidence>
<dbReference type="Gene3D" id="3.30.530.80">
    <property type="match status" value="1"/>
</dbReference>
<dbReference type="GO" id="GO:0016646">
    <property type="term" value="F:oxidoreductase activity, acting on the CH-NH group of donors, NAD or NADP as acceptor"/>
    <property type="evidence" value="ECO:0007669"/>
    <property type="project" value="UniProtKB-ARBA"/>
</dbReference>
<reference evidence="5 6" key="1">
    <citation type="submission" date="2011-08" db="EMBL/GenBank/DDBJ databases">
        <title>The Genome Sequence of Alistipes indistinctus YIT 12060.</title>
        <authorList>
            <consortium name="The Broad Institute Genome Sequencing Platform"/>
            <person name="Earl A."/>
            <person name="Ward D."/>
            <person name="Feldgarden M."/>
            <person name="Gevers D."/>
            <person name="Morotomi M."/>
            <person name="Young S.K."/>
            <person name="Zeng Q."/>
            <person name="Gargeya S."/>
            <person name="Fitzgerald M."/>
            <person name="Haas B."/>
            <person name="Abouelleil A."/>
            <person name="Alvarado L."/>
            <person name="Arachchi H.M."/>
            <person name="Berlin A."/>
            <person name="Brown A."/>
            <person name="Chapman S.B."/>
            <person name="Chen Z."/>
            <person name="Dunbar C."/>
            <person name="Freedman E."/>
            <person name="Gearin G."/>
            <person name="Gellesch M."/>
            <person name="Goldberg J."/>
            <person name="Griggs A."/>
            <person name="Gujja S."/>
            <person name="Heiman D."/>
            <person name="Howarth C."/>
            <person name="Larson L."/>
            <person name="Lui A."/>
            <person name="MacDonald P.J.P."/>
            <person name="Montmayeur A."/>
            <person name="Murphy C."/>
            <person name="Neiman D."/>
            <person name="Pearson M."/>
            <person name="Priest M."/>
            <person name="Roberts A."/>
            <person name="Saif S."/>
            <person name="Shea T."/>
            <person name="Shenoy N."/>
            <person name="Sisk P."/>
            <person name="Stolte C."/>
            <person name="Sykes S."/>
            <person name="Wortman J."/>
            <person name="Nusbaum C."/>
            <person name="Birren B."/>
        </authorList>
    </citation>
    <scope>NUCLEOTIDE SEQUENCE [LARGE SCALE GENOMIC DNA]</scope>
    <source>
        <strain evidence="5 6">YIT 12060</strain>
    </source>
</reference>
<dbReference type="PATRIC" id="fig|742725.3.peg.929"/>